<dbReference type="AlphaFoldDB" id="A0A7J6SKM8"/>
<dbReference type="InterPro" id="IPR050135">
    <property type="entry name" value="dGTPase-like"/>
</dbReference>
<organism evidence="2 3">
    <name type="scientific">Perkinsus olseni</name>
    <name type="common">Perkinsus atlanticus</name>
    <dbReference type="NCBI Taxonomy" id="32597"/>
    <lineage>
        <taxon>Eukaryota</taxon>
        <taxon>Sar</taxon>
        <taxon>Alveolata</taxon>
        <taxon>Perkinsozoa</taxon>
        <taxon>Perkinsea</taxon>
        <taxon>Perkinsida</taxon>
        <taxon>Perkinsidae</taxon>
        <taxon>Perkinsus</taxon>
    </lineage>
</organism>
<protein>
    <submittedName>
        <fullName evidence="2">SAM domain and HD</fullName>
    </submittedName>
</protein>
<reference evidence="2 3" key="1">
    <citation type="submission" date="2020-04" db="EMBL/GenBank/DDBJ databases">
        <title>Perkinsus olseni comparative genomics.</title>
        <authorList>
            <person name="Bogema D.R."/>
        </authorList>
    </citation>
    <scope>NUCLEOTIDE SEQUENCE [LARGE SCALE GENOMIC DNA]</scope>
    <source>
        <strain evidence="2 3">ATCC PRA-207</strain>
    </source>
</reference>
<dbReference type="OMA" id="GHAVHMR"/>
<name>A0A7J6SKM8_PEROL</name>
<dbReference type="PANTHER" id="PTHR11373">
    <property type="entry name" value="DEOXYNUCLEOSIDE TRIPHOSPHATE TRIPHOSPHOHYDROLASE"/>
    <property type="match status" value="1"/>
</dbReference>
<evidence type="ECO:0000313" key="3">
    <source>
        <dbReference type="Proteomes" id="UP000553632"/>
    </source>
</evidence>
<dbReference type="GO" id="GO:0006203">
    <property type="term" value="P:dGTP catabolic process"/>
    <property type="evidence" value="ECO:0007669"/>
    <property type="project" value="TreeGrafter"/>
</dbReference>
<sequence>MYQHRTVKAVEAMIKEAFKLAAPYIEIKGHNEDGVEVFKPLSESIEDPQALCVMTNWLAHYIEHANSVRFVGNQVPGIPALEQASQILKDIQRRRIWKVVVKFSGVPEEGIIEKICSHSTFLTPDALELAVAAYNWGMGENNPMEHVRFVSKCGGHAVHMREPELAIQGGMLPATFKEQYTSIICRSADPKLISEAERCVKAYRDETSTESTLADKMVAMTPVKYTSDVNSRIRQMRSSEPAVKLNFAAQKRARTSTGISEHTSPRKVVKRSKAAKRNPRS</sequence>
<evidence type="ECO:0000313" key="2">
    <source>
        <dbReference type="EMBL" id="KAF4733519.1"/>
    </source>
</evidence>
<dbReference type="SUPFAM" id="SSF109604">
    <property type="entry name" value="HD-domain/PDEase-like"/>
    <property type="match status" value="1"/>
</dbReference>
<dbReference type="Proteomes" id="UP000553632">
    <property type="component" value="Unassembled WGS sequence"/>
</dbReference>
<comment type="caution">
    <text evidence="2">The sequence shown here is derived from an EMBL/GenBank/DDBJ whole genome shotgun (WGS) entry which is preliminary data.</text>
</comment>
<gene>
    <name evidence="2" type="primary">SAMHD1_1</name>
    <name evidence="2" type="ORF">FOZ63_005568</name>
</gene>
<dbReference type="GO" id="GO:0005634">
    <property type="term" value="C:nucleus"/>
    <property type="evidence" value="ECO:0007669"/>
    <property type="project" value="TreeGrafter"/>
</dbReference>
<keyword evidence="3" id="KW-1185">Reference proteome</keyword>
<dbReference type="PANTHER" id="PTHR11373:SF4">
    <property type="entry name" value="DEOXYNUCLEOSIDE TRIPHOSPHATE TRIPHOSPHOHYDROLASE SAMHD1"/>
    <property type="match status" value="1"/>
</dbReference>
<dbReference type="Gene3D" id="1.10.3210.10">
    <property type="entry name" value="Hypothetical protein af1432"/>
    <property type="match status" value="1"/>
</dbReference>
<dbReference type="Gene3D" id="3.30.70.2760">
    <property type="match status" value="1"/>
</dbReference>
<feature type="compositionally biased region" description="Basic residues" evidence="1">
    <location>
        <begin position="265"/>
        <end position="281"/>
    </location>
</feature>
<dbReference type="GO" id="GO:0008832">
    <property type="term" value="F:dGTPase activity"/>
    <property type="evidence" value="ECO:0007669"/>
    <property type="project" value="TreeGrafter"/>
</dbReference>
<proteinExistence type="predicted"/>
<dbReference type="EMBL" id="JABANO010017433">
    <property type="protein sequence ID" value="KAF4733519.1"/>
    <property type="molecule type" value="Genomic_DNA"/>
</dbReference>
<evidence type="ECO:0000256" key="1">
    <source>
        <dbReference type="SAM" id="MobiDB-lite"/>
    </source>
</evidence>
<accession>A0A7J6SKM8</accession>
<feature type="region of interest" description="Disordered" evidence="1">
    <location>
        <begin position="242"/>
        <end position="281"/>
    </location>
</feature>